<dbReference type="InterPro" id="IPR006224">
    <property type="entry name" value="PsdUridine_synth_RluA-like_CS"/>
</dbReference>
<evidence type="ECO:0000256" key="2">
    <source>
        <dbReference type="SAM" id="SignalP"/>
    </source>
</evidence>
<dbReference type="GO" id="GO:0000455">
    <property type="term" value="P:enzyme-directed rRNA pseudouridine synthesis"/>
    <property type="evidence" value="ECO:0000318"/>
    <property type="project" value="GO_Central"/>
</dbReference>
<dbReference type="KEGG" id="tps:THAPS_10976"/>
<evidence type="ECO:0000313" key="4">
    <source>
        <dbReference type="EMBL" id="ACI64334.1"/>
    </source>
</evidence>
<organism evidence="4 5">
    <name type="scientific">Thalassiosira pseudonana</name>
    <name type="common">Marine diatom</name>
    <name type="synonym">Cyclotella nana</name>
    <dbReference type="NCBI Taxonomy" id="35128"/>
    <lineage>
        <taxon>Eukaryota</taxon>
        <taxon>Sar</taxon>
        <taxon>Stramenopiles</taxon>
        <taxon>Ochrophyta</taxon>
        <taxon>Bacillariophyta</taxon>
        <taxon>Coscinodiscophyceae</taxon>
        <taxon>Thalassiosirophycidae</taxon>
        <taxon>Thalassiosirales</taxon>
        <taxon>Thalassiosiraceae</taxon>
        <taxon>Thalassiosira</taxon>
    </lineage>
</organism>
<dbReference type="GO" id="GO:0009982">
    <property type="term" value="F:pseudouridine synthase activity"/>
    <property type="evidence" value="ECO:0000318"/>
    <property type="project" value="GO_Central"/>
</dbReference>
<comment type="similarity">
    <text evidence="1">Belongs to the pseudouridine synthase RluA family.</text>
</comment>
<dbReference type="STRING" id="35128.B5YM19"/>
<dbReference type="PROSITE" id="PS01129">
    <property type="entry name" value="PSI_RLU"/>
    <property type="match status" value="1"/>
</dbReference>
<dbReference type="EMBL" id="CP001159">
    <property type="protein sequence ID" value="ACI64334.1"/>
    <property type="molecule type" value="Genomic_DNA"/>
</dbReference>
<evidence type="ECO:0000313" key="5">
    <source>
        <dbReference type="Proteomes" id="UP000001449"/>
    </source>
</evidence>
<dbReference type="Pfam" id="PF00849">
    <property type="entry name" value="PseudoU_synth_2"/>
    <property type="match status" value="1"/>
</dbReference>
<dbReference type="GeneID" id="7443018"/>
<dbReference type="InterPro" id="IPR050188">
    <property type="entry name" value="RluA_PseudoU_synthase"/>
</dbReference>
<dbReference type="HOGENOM" id="CLU_807730_0_0_1"/>
<dbReference type="PANTHER" id="PTHR21600:SF87">
    <property type="entry name" value="RNA PSEUDOURIDYLATE SYNTHASE DOMAIN-CONTAINING PROTEIN 1"/>
    <property type="match status" value="1"/>
</dbReference>
<feature type="signal peptide" evidence="2">
    <location>
        <begin position="1"/>
        <end position="24"/>
    </location>
</feature>
<dbReference type="PANTHER" id="PTHR21600">
    <property type="entry name" value="MITOCHONDRIAL RNA PSEUDOURIDINE SYNTHASE"/>
    <property type="match status" value="1"/>
</dbReference>
<dbReference type="AlphaFoldDB" id="B5YM19"/>
<dbReference type="InterPro" id="IPR020103">
    <property type="entry name" value="PsdUridine_synth_cat_dom_sf"/>
</dbReference>
<dbReference type="PaxDb" id="35128-Thaps10976"/>
<reference evidence="4 5" key="2">
    <citation type="journal article" date="2008" name="Nature">
        <title>The Phaeodactylum genome reveals the evolutionary history of diatom genomes.</title>
        <authorList>
            <person name="Bowler C."/>
            <person name="Allen A.E."/>
            <person name="Badger J.H."/>
            <person name="Grimwood J."/>
            <person name="Jabbari K."/>
            <person name="Kuo A."/>
            <person name="Maheswari U."/>
            <person name="Martens C."/>
            <person name="Maumus F."/>
            <person name="Otillar R.P."/>
            <person name="Rayko E."/>
            <person name="Salamov A."/>
            <person name="Vandepoele K."/>
            <person name="Beszteri B."/>
            <person name="Gruber A."/>
            <person name="Heijde M."/>
            <person name="Katinka M."/>
            <person name="Mock T."/>
            <person name="Valentin K."/>
            <person name="Verret F."/>
            <person name="Berges J.A."/>
            <person name="Brownlee C."/>
            <person name="Cadoret J.P."/>
            <person name="Chiovitti A."/>
            <person name="Choi C.J."/>
            <person name="Coesel S."/>
            <person name="De Martino A."/>
            <person name="Detter J.C."/>
            <person name="Durkin C."/>
            <person name="Falciatore A."/>
            <person name="Fournet J."/>
            <person name="Haruta M."/>
            <person name="Huysman M.J."/>
            <person name="Jenkins B.D."/>
            <person name="Jiroutova K."/>
            <person name="Jorgensen R.E."/>
            <person name="Joubert Y."/>
            <person name="Kaplan A."/>
            <person name="Kroger N."/>
            <person name="Kroth P.G."/>
            <person name="La Roche J."/>
            <person name="Lindquist E."/>
            <person name="Lommer M."/>
            <person name="Martin-Jezequel V."/>
            <person name="Lopez P.J."/>
            <person name="Lucas S."/>
            <person name="Mangogna M."/>
            <person name="McGinnis K."/>
            <person name="Medlin L.K."/>
            <person name="Montsant A."/>
            <person name="Oudot-Le Secq M.P."/>
            <person name="Napoli C."/>
            <person name="Obornik M."/>
            <person name="Parker M.S."/>
            <person name="Petit J.L."/>
            <person name="Porcel B.M."/>
            <person name="Poulsen N."/>
            <person name="Robison M."/>
            <person name="Rychlewski L."/>
            <person name="Rynearson T.A."/>
            <person name="Schmutz J."/>
            <person name="Shapiro H."/>
            <person name="Siaut M."/>
            <person name="Stanley M."/>
            <person name="Sussman M.R."/>
            <person name="Taylor A.R."/>
            <person name="Vardi A."/>
            <person name="von Dassow P."/>
            <person name="Vyverman W."/>
            <person name="Willis A."/>
            <person name="Wyrwicz L.S."/>
            <person name="Rokhsar D.S."/>
            <person name="Weissenbach J."/>
            <person name="Armbrust E.V."/>
            <person name="Green B.R."/>
            <person name="Van de Peer Y."/>
            <person name="Grigoriev I.V."/>
        </authorList>
    </citation>
    <scope>NUCLEOTIDE SEQUENCE [LARGE SCALE GENOMIC DNA]</scope>
    <source>
        <strain evidence="4 5">CCMP1335</strain>
    </source>
</reference>
<evidence type="ECO:0000259" key="3">
    <source>
        <dbReference type="Pfam" id="PF00849"/>
    </source>
</evidence>
<accession>B5YM19</accession>
<evidence type="ECO:0000256" key="1">
    <source>
        <dbReference type="ARBA" id="ARBA00010876"/>
    </source>
</evidence>
<dbReference type="Proteomes" id="UP000001449">
    <property type="component" value="Chromosome 18"/>
</dbReference>
<sequence>MLQFSFIAKFALLLVTCIIRDVQSFRAPTLLPSRHHRGRPSTSRAITSSNVDVNINIPIIYENDQLLAVCKPPHISHHDDPASNQLGLLSLIRLQQQQQQQQDESSFPYPHRLHGVHRLDRVTSGVLLLAKDSSVANELITKFRQGEVSKYYMAISGKKPKKKKQGWVKGQMVMGRRGSYKLVNENRDVLDEGDGDDEVEDGGEVSQVKKKGGYAVTRFYTAGLGDLQLAPLPKCDGDESNDDELLIPKTAILFQPHTGKTHQLRVAAKSAGIPILGDVRYGGGTVTQREENANFDRTYLHASAIHFQLNDEDVTIWSPPPFDHLFLPRQSTMDNDESNIPYIA</sequence>
<name>B5YM19_THAPS</name>
<dbReference type="InterPro" id="IPR006145">
    <property type="entry name" value="PsdUridine_synth_RsuA/RluA"/>
</dbReference>
<dbReference type="SUPFAM" id="SSF55120">
    <property type="entry name" value="Pseudouridine synthase"/>
    <property type="match status" value="1"/>
</dbReference>
<dbReference type="Gene3D" id="3.30.2350.10">
    <property type="entry name" value="Pseudouridine synthase"/>
    <property type="match status" value="1"/>
</dbReference>
<dbReference type="RefSeq" id="XP_002295617.1">
    <property type="nucleotide sequence ID" value="XM_002295581.1"/>
</dbReference>
<dbReference type="GO" id="GO:0003723">
    <property type="term" value="F:RNA binding"/>
    <property type="evidence" value="ECO:0007669"/>
    <property type="project" value="InterPro"/>
</dbReference>
<feature type="domain" description="Pseudouridine synthase RsuA/RluA-like" evidence="3">
    <location>
        <begin position="66"/>
        <end position="267"/>
    </location>
</feature>
<gene>
    <name evidence="4" type="ORF">THAPS_10976</name>
</gene>
<keyword evidence="2" id="KW-0732">Signal</keyword>
<dbReference type="eggNOG" id="KOG1919">
    <property type="taxonomic scope" value="Eukaryota"/>
</dbReference>
<protein>
    <recommendedName>
        <fullName evidence="3">Pseudouridine synthase RsuA/RluA-like domain-containing protein</fullName>
    </recommendedName>
</protein>
<reference evidence="4 5" key="1">
    <citation type="journal article" date="2004" name="Science">
        <title>The genome of the diatom Thalassiosira pseudonana: ecology, evolution, and metabolism.</title>
        <authorList>
            <person name="Armbrust E.V."/>
            <person name="Berges J.A."/>
            <person name="Bowler C."/>
            <person name="Green B.R."/>
            <person name="Martinez D."/>
            <person name="Putnam N.H."/>
            <person name="Zhou S."/>
            <person name="Allen A.E."/>
            <person name="Apt K.E."/>
            <person name="Bechner M."/>
            <person name="Brzezinski M.A."/>
            <person name="Chaal B.K."/>
            <person name="Chiovitti A."/>
            <person name="Davis A.K."/>
            <person name="Demarest M.S."/>
            <person name="Detter J.C."/>
            <person name="Glavina T."/>
            <person name="Goodstein D."/>
            <person name="Hadi M.Z."/>
            <person name="Hellsten U."/>
            <person name="Hildebrand M."/>
            <person name="Jenkins B.D."/>
            <person name="Jurka J."/>
            <person name="Kapitonov V.V."/>
            <person name="Kroger N."/>
            <person name="Lau W.W."/>
            <person name="Lane T.W."/>
            <person name="Larimer F.W."/>
            <person name="Lippmeier J.C."/>
            <person name="Lucas S."/>
            <person name="Medina M."/>
            <person name="Montsant A."/>
            <person name="Obornik M."/>
            <person name="Parker M.S."/>
            <person name="Palenik B."/>
            <person name="Pazour G.J."/>
            <person name="Richardson P.M."/>
            <person name="Rynearson T.A."/>
            <person name="Saito M.A."/>
            <person name="Schwartz D.C."/>
            <person name="Thamatrakoln K."/>
            <person name="Valentin K."/>
            <person name="Vardi A."/>
            <person name="Wilkerson F.P."/>
            <person name="Rokhsar D.S."/>
        </authorList>
    </citation>
    <scope>NUCLEOTIDE SEQUENCE [LARGE SCALE GENOMIC DNA]</scope>
    <source>
        <strain evidence="4 5">CCMP1335</strain>
    </source>
</reference>
<proteinExistence type="inferred from homology"/>
<feature type="chain" id="PRO_5002838670" description="Pseudouridine synthase RsuA/RluA-like domain-containing protein" evidence="2">
    <location>
        <begin position="25"/>
        <end position="344"/>
    </location>
</feature>
<dbReference type="InParanoid" id="B5YM19"/>
<keyword evidence="5" id="KW-1185">Reference proteome</keyword>
<dbReference type="CDD" id="cd02869">
    <property type="entry name" value="PseudoU_synth_RluA_like"/>
    <property type="match status" value="1"/>
</dbReference>